<feature type="region of interest" description="Disordered" evidence="1">
    <location>
        <begin position="154"/>
        <end position="177"/>
    </location>
</feature>
<keyword evidence="2" id="KW-1133">Transmembrane helix</keyword>
<keyword evidence="2" id="KW-0812">Transmembrane</keyword>
<keyword evidence="2" id="KW-0472">Membrane</keyword>
<feature type="compositionally biased region" description="Polar residues" evidence="1">
    <location>
        <begin position="162"/>
        <end position="177"/>
    </location>
</feature>
<protein>
    <recommendedName>
        <fullName evidence="3">LytR/CpsA/Psr regulator C-terminal domain-containing protein</fullName>
    </recommendedName>
</protein>
<evidence type="ECO:0000259" key="3">
    <source>
        <dbReference type="Pfam" id="PF13399"/>
    </source>
</evidence>
<organism evidence="4 5">
    <name type="scientific">Intrasporangium chromatireducens Q5-1</name>
    <dbReference type="NCBI Taxonomy" id="584657"/>
    <lineage>
        <taxon>Bacteria</taxon>
        <taxon>Bacillati</taxon>
        <taxon>Actinomycetota</taxon>
        <taxon>Actinomycetes</taxon>
        <taxon>Micrococcales</taxon>
        <taxon>Intrasporangiaceae</taxon>
        <taxon>Intrasporangium</taxon>
    </lineage>
</organism>
<keyword evidence="5" id="KW-1185">Reference proteome</keyword>
<proteinExistence type="predicted"/>
<sequence>MTAEDDGYEYRAKRQRRTTVTIAVLLLALAGAFYYASTYYRQSTPKPTAACTTVKPVEPLQAADVSVNVYNATRRAGIAGATSKLLAKRGFKIKKVANDPLKKTVRKAAEIRYGEAGKPSAELLATHVPGADLVKDKRKDDSVDLVIGNAWKQLGPVPPRPTATQTLPLCPDATSTP</sequence>
<dbReference type="Pfam" id="PF13399">
    <property type="entry name" value="LytR_C"/>
    <property type="match status" value="1"/>
</dbReference>
<evidence type="ECO:0000256" key="1">
    <source>
        <dbReference type="SAM" id="MobiDB-lite"/>
    </source>
</evidence>
<reference evidence="5" key="1">
    <citation type="submission" date="2013-08" db="EMBL/GenBank/DDBJ databases">
        <title>Intrasporangium oryzae NRRL B-24470.</title>
        <authorList>
            <person name="Liu H."/>
            <person name="Wang G."/>
        </authorList>
    </citation>
    <scope>NUCLEOTIDE SEQUENCE [LARGE SCALE GENOMIC DNA]</scope>
    <source>
        <strain evidence="5">Q5-1</strain>
    </source>
</reference>
<evidence type="ECO:0000313" key="5">
    <source>
        <dbReference type="Proteomes" id="UP000019494"/>
    </source>
</evidence>
<dbReference type="Proteomes" id="UP000019494">
    <property type="component" value="Unassembled WGS sequence"/>
</dbReference>
<dbReference type="InterPro" id="IPR027381">
    <property type="entry name" value="LytR/CpsA/Psr_C"/>
</dbReference>
<dbReference type="RefSeq" id="WP_034713735.1">
    <property type="nucleotide sequence ID" value="NZ_AWQS01000017.1"/>
</dbReference>
<dbReference type="Gene3D" id="3.30.70.2390">
    <property type="match status" value="1"/>
</dbReference>
<feature type="domain" description="LytR/CpsA/Psr regulator C-terminal" evidence="3">
    <location>
        <begin position="64"/>
        <end position="151"/>
    </location>
</feature>
<dbReference type="PATRIC" id="fig|584657.3.peg.800"/>
<feature type="transmembrane region" description="Helical" evidence="2">
    <location>
        <begin position="20"/>
        <end position="37"/>
    </location>
</feature>
<dbReference type="EMBL" id="AWQS01000017">
    <property type="protein sequence ID" value="EWT07249.1"/>
    <property type="molecule type" value="Genomic_DNA"/>
</dbReference>
<dbReference type="AlphaFoldDB" id="W9GTN5"/>
<name>W9GTN5_9MICO</name>
<accession>W9GTN5</accession>
<dbReference type="OrthoDB" id="4864198at2"/>
<gene>
    <name evidence="4" type="ORF">N864_09325</name>
</gene>
<comment type="caution">
    <text evidence="4">The sequence shown here is derived from an EMBL/GenBank/DDBJ whole genome shotgun (WGS) entry which is preliminary data.</text>
</comment>
<evidence type="ECO:0000256" key="2">
    <source>
        <dbReference type="SAM" id="Phobius"/>
    </source>
</evidence>
<evidence type="ECO:0000313" key="4">
    <source>
        <dbReference type="EMBL" id="EWT07249.1"/>
    </source>
</evidence>